<accession>A0A6J5LC12</accession>
<organism evidence="1">
    <name type="scientific">uncultured Caudovirales phage</name>
    <dbReference type="NCBI Taxonomy" id="2100421"/>
    <lineage>
        <taxon>Viruses</taxon>
        <taxon>Duplodnaviria</taxon>
        <taxon>Heunggongvirae</taxon>
        <taxon>Uroviricota</taxon>
        <taxon>Caudoviricetes</taxon>
        <taxon>Peduoviridae</taxon>
        <taxon>Maltschvirus</taxon>
        <taxon>Maltschvirus maltsch</taxon>
    </lineage>
</organism>
<dbReference type="EMBL" id="LR796243">
    <property type="protein sequence ID" value="CAB4130480.1"/>
    <property type="molecule type" value="Genomic_DNA"/>
</dbReference>
<gene>
    <name evidence="1" type="ORF">UFOVP121_3</name>
    <name evidence="2" type="ORF">UFOVP277_8</name>
</gene>
<dbReference type="EMBL" id="LR796293">
    <property type="protein sequence ID" value="CAB4134744.1"/>
    <property type="molecule type" value="Genomic_DNA"/>
</dbReference>
<evidence type="ECO:0000313" key="2">
    <source>
        <dbReference type="EMBL" id="CAB4134744.1"/>
    </source>
</evidence>
<proteinExistence type="predicted"/>
<reference evidence="1" key="1">
    <citation type="submission" date="2020-04" db="EMBL/GenBank/DDBJ databases">
        <authorList>
            <person name="Chiriac C."/>
            <person name="Salcher M."/>
            <person name="Ghai R."/>
            <person name="Kavagutti S V."/>
        </authorList>
    </citation>
    <scope>NUCLEOTIDE SEQUENCE</scope>
</reference>
<evidence type="ECO:0000313" key="1">
    <source>
        <dbReference type="EMBL" id="CAB4130480.1"/>
    </source>
</evidence>
<sequence length="113" mass="12983">MGVTVSTFRGATNPFTGEELIKIVPIPPVHSKSKGTTAHDAKFEHLLDFKQALQMPEHEFAGIRKALQRFLDNKGMRDTTSVRQFKDYKTKSYTIWLVNEPPKVRIPRKKDKD</sequence>
<protein>
    <submittedName>
        <fullName evidence="1">Uncharacterized protein</fullName>
    </submittedName>
</protein>
<name>A0A6J5LC12_9CAUD</name>